<dbReference type="Proteomes" id="UP000182444">
    <property type="component" value="Chromosome 1D"/>
</dbReference>
<dbReference type="EMBL" id="CP017556">
    <property type="protein sequence ID" value="AOW03450.1"/>
    <property type="molecule type" value="Genomic_DNA"/>
</dbReference>
<accession>A0A1D8NCT8</accession>
<reference evidence="1 3" key="1">
    <citation type="journal article" date="2016" name="PLoS ONE">
        <title>Sequence Assembly of Yarrowia lipolytica Strain W29/CLIB89 Shows Transposable Element Diversity.</title>
        <authorList>
            <person name="Magnan C."/>
            <person name="Yu J."/>
            <person name="Chang I."/>
            <person name="Jahn E."/>
            <person name="Kanomata Y."/>
            <person name="Wu J."/>
            <person name="Zeller M."/>
            <person name="Oakes M."/>
            <person name="Baldi P."/>
            <person name="Sandmeyer S."/>
        </authorList>
    </citation>
    <scope>NUCLEOTIDE SEQUENCE [LARGE SCALE GENOMIC DNA]</scope>
    <source>
        <strain evidence="1">CLIB89</strain>
        <strain evidence="3">CLIB89(W29)</strain>
    </source>
</reference>
<evidence type="ECO:0000313" key="3">
    <source>
        <dbReference type="Proteomes" id="UP000182444"/>
    </source>
</evidence>
<gene>
    <name evidence="2" type="ORF">B0I71DRAFT_170471</name>
    <name evidence="1" type="ORF">YALI1_D02183g</name>
</gene>
<evidence type="ECO:0000313" key="2">
    <source>
        <dbReference type="EMBL" id="RDW26291.1"/>
    </source>
</evidence>
<evidence type="ECO:0000313" key="1">
    <source>
        <dbReference type="EMBL" id="AOW03450.1"/>
    </source>
</evidence>
<organism evidence="1 3">
    <name type="scientific">Yarrowia lipolytica</name>
    <name type="common">Candida lipolytica</name>
    <dbReference type="NCBI Taxonomy" id="4952"/>
    <lineage>
        <taxon>Eukaryota</taxon>
        <taxon>Fungi</taxon>
        <taxon>Dikarya</taxon>
        <taxon>Ascomycota</taxon>
        <taxon>Saccharomycotina</taxon>
        <taxon>Dipodascomycetes</taxon>
        <taxon>Dipodascales</taxon>
        <taxon>Dipodascales incertae sedis</taxon>
        <taxon>Yarrowia</taxon>
    </lineage>
</organism>
<name>A0A1D8NCT8_YARLL</name>
<dbReference type="AlphaFoldDB" id="A0A1D8NCT8"/>
<protein>
    <submittedName>
        <fullName evidence="1">Uncharacterized protein</fullName>
    </submittedName>
</protein>
<dbReference type="VEuPathDB" id="FungiDB:YALI0_D01958g"/>
<sequence>MHQLNSGDCRYGEEEQAECEFFFIVGDRELKWTTWSLLVSGYISIGPNMRHLYTSRDVTCVECVCGVWEQTAILKRYQQIHNTRTTTRTVGRPPIMGYFSSIFYGTSKLGHFSTPFSPQRHVSKHLSIFHLLNDSALLACCSYSLGPGSGFVQLLPVQVQLMSVNCEYLYSCCTLGAVQSVSHIQQSHSTVLWLNCLIQRLLANSDSMYSSIRV</sequence>
<reference evidence="2 4" key="2">
    <citation type="submission" date="2018-07" db="EMBL/GenBank/DDBJ databases">
        <title>Draft Genome Assemblies for Five Robust Yarrowia lipolytica Strains Exhibiting High Lipid Production and Pentose Sugar Utilization and Sugar Alcohol Secretion from Undetoxified Lignocellulosic Biomass Hydrolysates.</title>
        <authorList>
            <consortium name="DOE Joint Genome Institute"/>
            <person name="Walker C."/>
            <person name="Ryu S."/>
            <person name="Na H."/>
            <person name="Zane M."/>
            <person name="LaButti K."/>
            <person name="Lipzen A."/>
            <person name="Haridas S."/>
            <person name="Barry K."/>
            <person name="Grigoriev I.V."/>
            <person name="Quarterman J."/>
            <person name="Slininger P."/>
            <person name="Dien B."/>
            <person name="Trinh C.T."/>
        </authorList>
    </citation>
    <scope>NUCLEOTIDE SEQUENCE [LARGE SCALE GENOMIC DNA]</scope>
    <source>
        <strain evidence="2 4">YB392</strain>
    </source>
</reference>
<dbReference type="EMBL" id="KZ858982">
    <property type="protein sequence ID" value="RDW26291.1"/>
    <property type="molecule type" value="Genomic_DNA"/>
</dbReference>
<evidence type="ECO:0000313" key="4">
    <source>
        <dbReference type="Proteomes" id="UP000256601"/>
    </source>
</evidence>
<dbReference type="Proteomes" id="UP000256601">
    <property type="component" value="Unassembled WGS sequence"/>
</dbReference>
<proteinExistence type="predicted"/>
<dbReference type="VEuPathDB" id="FungiDB:YALI1_D02183g"/>